<keyword evidence="7 14" id="KW-0157">Chromophore</keyword>
<dbReference type="FunFam" id="1.10.579.10:FF:000003">
    <property type="entry name" value="Deoxyribodipyrimidine photo-lyase"/>
    <property type="match status" value="1"/>
</dbReference>
<comment type="cofactor">
    <cofactor evidence="1">
        <name>(6R)-5,10-methylene-5,6,7,8-tetrahydrofolate</name>
        <dbReference type="ChEBI" id="CHEBI:15636"/>
    </cofactor>
</comment>
<dbReference type="PANTHER" id="PTHR11455">
    <property type="entry name" value="CRYPTOCHROME"/>
    <property type="match status" value="1"/>
</dbReference>
<comment type="cofactor">
    <cofactor evidence="12">
        <name>FAD</name>
        <dbReference type="ChEBI" id="CHEBI:57692"/>
    </cofactor>
    <text evidence="12">Binds 1 FAD per subunit.</text>
</comment>
<evidence type="ECO:0000313" key="17">
    <source>
        <dbReference type="Proteomes" id="UP001359886"/>
    </source>
</evidence>
<dbReference type="Pfam" id="PF00875">
    <property type="entry name" value="DNA_photolyase"/>
    <property type="match status" value="1"/>
</dbReference>
<dbReference type="SUPFAM" id="SSF52425">
    <property type="entry name" value="Cryptochrome/photolyase, N-terminal domain"/>
    <property type="match status" value="1"/>
</dbReference>
<dbReference type="InterPro" id="IPR036134">
    <property type="entry name" value="Crypto/Photolyase_FAD-like_sf"/>
</dbReference>
<dbReference type="GO" id="GO:0000719">
    <property type="term" value="P:photoreactive repair"/>
    <property type="evidence" value="ECO:0007669"/>
    <property type="project" value="UniProtKB-ARBA"/>
</dbReference>
<comment type="similarity">
    <text evidence="14">Belongs to the DNA photolyase family.</text>
</comment>
<reference evidence="16 17" key="1">
    <citation type="submission" date="2024-02" db="EMBL/GenBank/DDBJ databases">
        <title>A novel Wenzhouxiangellaceae bacterium, isolated from coastal sediments.</title>
        <authorList>
            <person name="Du Z.-J."/>
            <person name="Ye Y.-Q."/>
            <person name="Zhang X.-Y."/>
        </authorList>
    </citation>
    <scope>NUCLEOTIDE SEQUENCE [LARGE SCALE GENOMIC DNA]</scope>
    <source>
        <strain evidence="16 17">CH-27</strain>
    </source>
</reference>
<dbReference type="InterPro" id="IPR005101">
    <property type="entry name" value="Cryptochr/Photolyase_FAD-bd"/>
</dbReference>
<feature type="site" description="Electron transfer via tryptophanyl radical" evidence="13">
    <location>
        <position position="364"/>
    </location>
</feature>
<dbReference type="Pfam" id="PF03441">
    <property type="entry name" value="FAD_binding_7"/>
    <property type="match status" value="1"/>
</dbReference>
<evidence type="ECO:0000256" key="8">
    <source>
        <dbReference type="ARBA" id="ARBA00031671"/>
    </source>
</evidence>
<comment type="similarity">
    <text evidence="2">Belongs to the DNA photolyase class-1 family.</text>
</comment>
<evidence type="ECO:0000256" key="11">
    <source>
        <dbReference type="ARBA" id="ARBA00083107"/>
    </source>
</evidence>
<evidence type="ECO:0000256" key="14">
    <source>
        <dbReference type="RuleBase" id="RU004182"/>
    </source>
</evidence>
<evidence type="ECO:0000256" key="9">
    <source>
        <dbReference type="ARBA" id="ARBA00033999"/>
    </source>
</evidence>
<dbReference type="Gene3D" id="1.10.579.10">
    <property type="entry name" value="DNA Cyclobutane Dipyrimidine Photolyase, subunit A, domain 3"/>
    <property type="match status" value="1"/>
</dbReference>
<dbReference type="InterPro" id="IPR014729">
    <property type="entry name" value="Rossmann-like_a/b/a_fold"/>
</dbReference>
<evidence type="ECO:0000256" key="10">
    <source>
        <dbReference type="ARBA" id="ARBA00059220"/>
    </source>
</evidence>
<dbReference type="InterPro" id="IPR036155">
    <property type="entry name" value="Crypto/Photolyase_N_sf"/>
</dbReference>
<accession>A0AAW9RGV9</accession>
<proteinExistence type="inferred from homology"/>
<feature type="domain" description="Photolyase/cryptochrome alpha/beta" evidence="15">
    <location>
        <begin position="3"/>
        <end position="137"/>
    </location>
</feature>
<feature type="binding site" evidence="12">
    <location>
        <begin position="377"/>
        <end position="379"/>
    </location>
    <ligand>
        <name>FAD</name>
        <dbReference type="ChEBI" id="CHEBI:57692"/>
    </ligand>
</feature>
<evidence type="ECO:0000259" key="15">
    <source>
        <dbReference type="PROSITE" id="PS51645"/>
    </source>
</evidence>
<keyword evidence="16" id="KW-0456">Lyase</keyword>
<dbReference type="InterPro" id="IPR018394">
    <property type="entry name" value="DNA_photolyase_1_CS_C"/>
</dbReference>
<evidence type="ECO:0000256" key="3">
    <source>
        <dbReference type="ARBA" id="ARBA00013149"/>
    </source>
</evidence>
<dbReference type="EC" id="4.1.99.3" evidence="3"/>
<keyword evidence="6 12" id="KW-0274">FAD</keyword>
<evidence type="ECO:0000256" key="13">
    <source>
        <dbReference type="PIRSR" id="PIRSR602081-2"/>
    </source>
</evidence>
<comment type="catalytic activity">
    <reaction evidence="9">
        <text>cyclobutadipyrimidine (in DNA) = 2 pyrimidine residues (in DNA).</text>
        <dbReference type="EC" id="4.1.99.3"/>
    </reaction>
</comment>
<evidence type="ECO:0000256" key="6">
    <source>
        <dbReference type="ARBA" id="ARBA00022827"/>
    </source>
</evidence>
<sequence>MSKVIIAWFRQDLRIRDNPVLAEVLRRDAAVLPVYIHAPEEDGAWAPGAASRWWLYHALAGLAGDLEALGLPLVIRRGSPEEALTSIVASMRGAGHPVDSVACARVYEPDRVQHDEQVREVLDEVGVGWWQGNASLLIEPEHVCNKSGDPFRVFTPFWKHLRGLPPEPPVAVDADRLEAPDHVPDSLALDDLELLPTRSWDDGIAAAWDPSPAGARTVLEDFVEERVTAYKRCRDVPGVNGTSRLSPYLHSGQVGPRQVWAAVHAAGGADNDGGFTFLSEVAWREFAYHLLHHFPRTTDEPMYEKYRDFPWAPDPQALQAWQKGRTGYPFVDAGMRQLWKTGWMHNRVRMVAASFLVKHLLQPWQDGARWFWDTLVDADLASNTMGWQWVAGSGADAAPYFRIFNPFGQGEKFDPDGDYVREFVPELAGLPDKYIHRPWEAPDEVLAKAGVVLGETYPEPIIEHRAGRQRALDALEATRQQAG</sequence>
<feature type="site" description="Electron transfer via tryptophanyl radical" evidence="13">
    <location>
        <position position="387"/>
    </location>
</feature>
<keyword evidence="5 12" id="KW-0285">Flavoprotein</keyword>
<dbReference type="InterPro" id="IPR006050">
    <property type="entry name" value="DNA_photolyase_N"/>
</dbReference>
<dbReference type="AlphaFoldDB" id="A0AAW9RGV9"/>
<dbReference type="InterPro" id="IPR002081">
    <property type="entry name" value="Cryptochrome/DNA_photolyase_1"/>
</dbReference>
<dbReference type="GO" id="GO:0003904">
    <property type="term" value="F:deoxyribodipyrimidine photo-lyase activity"/>
    <property type="evidence" value="ECO:0007669"/>
    <property type="project" value="UniProtKB-EC"/>
</dbReference>
<feature type="site" description="Electron transfer via tryptophanyl radical" evidence="13">
    <location>
        <position position="311"/>
    </location>
</feature>
<evidence type="ECO:0000256" key="5">
    <source>
        <dbReference type="ARBA" id="ARBA00022630"/>
    </source>
</evidence>
<protein>
    <recommendedName>
        <fullName evidence="4">Deoxyribodipyrimidine photo-lyase</fullName>
        <ecNumber evidence="3">4.1.99.3</ecNumber>
    </recommendedName>
    <alternativeName>
        <fullName evidence="8">DNA photolyase</fullName>
    </alternativeName>
    <alternativeName>
        <fullName evidence="11">Photoreactivating enzyme</fullName>
    </alternativeName>
</protein>
<keyword evidence="17" id="KW-1185">Reference proteome</keyword>
<comment type="function">
    <text evidence="10">Involved in repair of UV radiation-induced DNA damage. Catalyzes the light-dependent monomerization (300-600 nm) of cyclobutyl pyrimidine dimers (in cis-syn configuration), which are formed between adjacent bases on the same DNA strand upon exposure to ultraviolet radiation.</text>
</comment>
<evidence type="ECO:0000256" key="1">
    <source>
        <dbReference type="ARBA" id="ARBA00001932"/>
    </source>
</evidence>
<name>A0AAW9RGV9_9GAMM</name>
<dbReference type="RefSeq" id="WP_354695415.1">
    <property type="nucleotide sequence ID" value="NZ_JAZHOG010000006.1"/>
</dbReference>
<evidence type="ECO:0000256" key="4">
    <source>
        <dbReference type="ARBA" id="ARBA00014046"/>
    </source>
</evidence>
<evidence type="ECO:0000313" key="16">
    <source>
        <dbReference type="EMBL" id="MEJ8568093.1"/>
    </source>
</evidence>
<dbReference type="SUPFAM" id="SSF48173">
    <property type="entry name" value="Cryptochrome/photolyase FAD-binding domain"/>
    <property type="match status" value="1"/>
</dbReference>
<feature type="binding site" evidence="12">
    <location>
        <position position="277"/>
    </location>
    <ligand>
        <name>FAD</name>
        <dbReference type="ChEBI" id="CHEBI:57692"/>
    </ligand>
</feature>
<dbReference type="EMBL" id="JAZHOG010000006">
    <property type="protein sequence ID" value="MEJ8568093.1"/>
    <property type="molecule type" value="Genomic_DNA"/>
</dbReference>
<evidence type="ECO:0000256" key="7">
    <source>
        <dbReference type="ARBA" id="ARBA00022991"/>
    </source>
</evidence>
<dbReference type="GO" id="GO:0071949">
    <property type="term" value="F:FAD binding"/>
    <property type="evidence" value="ECO:0007669"/>
    <property type="project" value="TreeGrafter"/>
</dbReference>
<feature type="binding site" evidence="12">
    <location>
        <begin position="242"/>
        <end position="246"/>
    </location>
    <ligand>
        <name>FAD</name>
        <dbReference type="ChEBI" id="CHEBI:57692"/>
    </ligand>
</feature>
<dbReference type="PRINTS" id="PR00147">
    <property type="entry name" value="DNAPHOTLYASE"/>
</dbReference>
<dbReference type="PROSITE" id="PS51645">
    <property type="entry name" value="PHR_CRY_ALPHA_BETA"/>
    <property type="match status" value="1"/>
</dbReference>
<organism evidence="16 17">
    <name type="scientific">Elongatibacter sediminis</name>
    <dbReference type="NCBI Taxonomy" id="3119006"/>
    <lineage>
        <taxon>Bacteria</taxon>
        <taxon>Pseudomonadati</taxon>
        <taxon>Pseudomonadota</taxon>
        <taxon>Gammaproteobacteria</taxon>
        <taxon>Chromatiales</taxon>
        <taxon>Wenzhouxiangellaceae</taxon>
        <taxon>Elongatibacter</taxon>
    </lineage>
</organism>
<dbReference type="PANTHER" id="PTHR11455:SF9">
    <property type="entry name" value="CRYPTOCHROME CIRCADIAN CLOCK 5 ISOFORM X1"/>
    <property type="match status" value="1"/>
</dbReference>
<gene>
    <name evidence="16" type="ORF">V3330_10690</name>
</gene>
<feature type="binding site" evidence="12">
    <location>
        <position position="230"/>
    </location>
    <ligand>
        <name>FAD</name>
        <dbReference type="ChEBI" id="CHEBI:57692"/>
    </ligand>
</feature>
<evidence type="ECO:0000256" key="12">
    <source>
        <dbReference type="PIRSR" id="PIRSR602081-1"/>
    </source>
</evidence>
<dbReference type="Proteomes" id="UP001359886">
    <property type="component" value="Unassembled WGS sequence"/>
</dbReference>
<dbReference type="GO" id="GO:0003677">
    <property type="term" value="F:DNA binding"/>
    <property type="evidence" value="ECO:0007669"/>
    <property type="project" value="TreeGrafter"/>
</dbReference>
<comment type="caution">
    <text evidence="16">The sequence shown here is derived from an EMBL/GenBank/DDBJ whole genome shotgun (WGS) entry which is preliminary data.</text>
</comment>
<dbReference type="PROSITE" id="PS00691">
    <property type="entry name" value="DNA_PHOTOLYASES_1_2"/>
    <property type="match status" value="1"/>
</dbReference>
<evidence type="ECO:0000256" key="2">
    <source>
        <dbReference type="ARBA" id="ARBA00005862"/>
    </source>
</evidence>
<dbReference type="Gene3D" id="3.40.50.620">
    <property type="entry name" value="HUPs"/>
    <property type="match status" value="1"/>
</dbReference>
<dbReference type="Gene3D" id="1.25.40.80">
    <property type="match status" value="1"/>
</dbReference>